<dbReference type="Pfam" id="PF18911">
    <property type="entry name" value="PKD_4"/>
    <property type="match status" value="1"/>
</dbReference>
<evidence type="ECO:0000259" key="1">
    <source>
        <dbReference type="PROSITE" id="PS50093"/>
    </source>
</evidence>
<dbReference type="InterPro" id="IPR000601">
    <property type="entry name" value="PKD_dom"/>
</dbReference>
<dbReference type="EMBL" id="QWGR01000012">
    <property type="protein sequence ID" value="RIJ46785.1"/>
    <property type="molecule type" value="Genomic_DNA"/>
</dbReference>
<reference evidence="2 3" key="1">
    <citation type="submission" date="2018-08" db="EMBL/GenBank/DDBJ databases">
        <title>Pallidiluteibacterium maritimus gen. nov., sp. nov., isolated from coastal sediment.</title>
        <authorList>
            <person name="Zhou L.Y."/>
        </authorList>
    </citation>
    <scope>NUCLEOTIDE SEQUENCE [LARGE SCALE GENOMIC DNA]</scope>
    <source>
        <strain evidence="2 3">XSD2</strain>
    </source>
</reference>
<dbReference type="Gene3D" id="2.60.40.10">
    <property type="entry name" value="Immunoglobulins"/>
    <property type="match status" value="1"/>
</dbReference>
<proteinExistence type="predicted"/>
<comment type="caution">
    <text evidence="2">The sequence shown here is derived from an EMBL/GenBank/DDBJ whole genome shotgun (WGS) entry which is preliminary data.</text>
</comment>
<gene>
    <name evidence="2" type="ORF">D1614_17375</name>
</gene>
<dbReference type="InterPro" id="IPR035986">
    <property type="entry name" value="PKD_dom_sf"/>
</dbReference>
<dbReference type="OrthoDB" id="596204at2"/>
<dbReference type="SUPFAM" id="SSF49299">
    <property type="entry name" value="PKD domain"/>
    <property type="match status" value="1"/>
</dbReference>
<sequence>MLKAWTSEQDCILAQVSSFFSGFSTRVPGANIKEAELDLKSNLKVGSISSNYRSTDYNTTYLKEATVSKTKLLYQAVAGSSVISDNMSSVEDTLGVELKAAIDENKGGSANDIIASAKNKLQEKINTEEWNAVPDLKDFVANKSVELMAHTYIITQRMPLAVHLVDTVKVRDYKLSLTQLCALVQKLKAGYQSTSLSVGLRAFIGLLINQLSTVCCSGKKMEVLLDEINNRKEQILLRLQLSKFIEQHPGLEHKAGVEPGGTFVLVYKNAEVSTDTGSVIDRVSDANIFSKVDLSASKSLLSSQLLNAEKLTFAERSTVLKSATEILNYESYIDRIKDIQSLNRLIVPSSVPDNTVVADFALPYMCCSDCAPVNFIIAKQPATLRLERDKYCLLTDTEPILYEVSPADGTVAPNPAVDGVSVENGKIVILSDAFPATQIGVPIKFTVDNQVTDAVLTVYPGIKADFSVPQEPTNQATHRFVATGENLEGASYLWEFGDGATSNETTPSHTYKLPVNAENKVTVSLTVTASNGICKYTVEHDIAFVEIKPTVQLDTTEYCANDKNEYAFAVSPENAQVVISGPGVIPNNAGGFSFIPAAATVGTFGFLVNGEDAGFNVTLFAPPVAGISPKQVGNQLVISNTSKNANKFDWSINGTPQTTTNLNPIVINLTPNSPTEWRITQVATGAAVCPVSRTSVGITTKYVEEPPVSNCVDEAKTAILRDLKILLATKPDEAGVIGNILVQTQSIYGGTSGFNKGVIDRIDDFLSGKANSEVQVMFEKLWFETFNMIIKTSTQPEIQKLLMILFELQIRLFYNVMGCQSNEALKAFGDILNNLLSQLVKYFKELKERKISFSETMKAFIKNYAEKVADRLFLAEQTKFIVDNVLI</sequence>
<evidence type="ECO:0000313" key="2">
    <source>
        <dbReference type="EMBL" id="RIJ46785.1"/>
    </source>
</evidence>
<dbReference type="CDD" id="cd00146">
    <property type="entry name" value="PKD"/>
    <property type="match status" value="1"/>
</dbReference>
<keyword evidence="3" id="KW-1185">Reference proteome</keyword>
<accession>A0A399SX39</accession>
<dbReference type="AlphaFoldDB" id="A0A399SX39"/>
<dbReference type="PROSITE" id="PS50093">
    <property type="entry name" value="PKD"/>
    <property type="match status" value="1"/>
</dbReference>
<dbReference type="InterPro" id="IPR022409">
    <property type="entry name" value="PKD/Chitinase_dom"/>
</dbReference>
<feature type="domain" description="PKD" evidence="1">
    <location>
        <begin position="483"/>
        <end position="524"/>
    </location>
</feature>
<name>A0A399SX39_9BACT</name>
<protein>
    <submittedName>
        <fullName evidence="2">PKD domain-containing protein</fullName>
    </submittedName>
</protein>
<dbReference type="SMART" id="SM00089">
    <property type="entry name" value="PKD"/>
    <property type="match status" value="1"/>
</dbReference>
<organism evidence="2 3">
    <name type="scientific">Maribellus luteus</name>
    <dbReference type="NCBI Taxonomy" id="2305463"/>
    <lineage>
        <taxon>Bacteria</taxon>
        <taxon>Pseudomonadati</taxon>
        <taxon>Bacteroidota</taxon>
        <taxon>Bacteroidia</taxon>
        <taxon>Marinilabiliales</taxon>
        <taxon>Prolixibacteraceae</taxon>
        <taxon>Maribellus</taxon>
    </lineage>
</organism>
<dbReference type="Proteomes" id="UP000265926">
    <property type="component" value="Unassembled WGS sequence"/>
</dbReference>
<evidence type="ECO:0000313" key="3">
    <source>
        <dbReference type="Proteomes" id="UP000265926"/>
    </source>
</evidence>
<dbReference type="InterPro" id="IPR013783">
    <property type="entry name" value="Ig-like_fold"/>
</dbReference>